<evidence type="ECO:0000313" key="3">
    <source>
        <dbReference type="Proteomes" id="UP001596142"/>
    </source>
</evidence>
<proteinExistence type="predicted"/>
<dbReference type="Pfam" id="PF00381">
    <property type="entry name" value="PTS-HPr"/>
    <property type="match status" value="1"/>
</dbReference>
<evidence type="ECO:0000313" key="2">
    <source>
        <dbReference type="EMBL" id="MFC5712944.1"/>
    </source>
</evidence>
<dbReference type="InterPro" id="IPR000032">
    <property type="entry name" value="HPr-like"/>
</dbReference>
<dbReference type="Proteomes" id="UP001596142">
    <property type="component" value="Unassembled WGS sequence"/>
</dbReference>
<name>A0ABW0YKP8_9BACI</name>
<protein>
    <submittedName>
        <fullName evidence="2">HPr family phosphocarrier protein</fullName>
    </submittedName>
</protein>
<comment type="caution">
    <text evidence="2">The sequence shown here is derived from an EMBL/GenBank/DDBJ whole genome shotgun (WGS) entry which is preliminary data.</text>
</comment>
<sequence length="97" mass="10864">MEASASLNIEGKEKVCYERILQLVQTANQFDSYIVLETSTTVINCKSLISTSAFLKAQDKITIRAVGRDSQEAVSLLQGFIEKKIFTEERSSYPLLN</sequence>
<reference evidence="3" key="1">
    <citation type="journal article" date="2019" name="Int. J. Syst. Evol. Microbiol.">
        <title>The Global Catalogue of Microorganisms (GCM) 10K type strain sequencing project: providing services to taxonomists for standard genome sequencing and annotation.</title>
        <authorList>
            <consortium name="The Broad Institute Genomics Platform"/>
            <consortium name="The Broad Institute Genome Sequencing Center for Infectious Disease"/>
            <person name="Wu L."/>
            <person name="Ma J."/>
        </authorList>
    </citation>
    <scope>NUCLEOTIDE SEQUENCE [LARGE SCALE GENOMIC DNA]</scope>
    <source>
        <strain evidence="3">CECT 7184</strain>
    </source>
</reference>
<keyword evidence="3" id="KW-1185">Reference proteome</keyword>
<dbReference type="EMBL" id="JBHSOZ010000003">
    <property type="protein sequence ID" value="MFC5712944.1"/>
    <property type="molecule type" value="Genomic_DNA"/>
</dbReference>
<gene>
    <name evidence="2" type="ORF">ACFPU1_09130</name>
</gene>
<organism evidence="2 3">
    <name type="scientific">Thalassorhabdus alkalitolerans</name>
    <dbReference type="NCBI Taxonomy" id="2282697"/>
    <lineage>
        <taxon>Bacteria</taxon>
        <taxon>Bacillati</taxon>
        <taxon>Bacillota</taxon>
        <taxon>Bacilli</taxon>
        <taxon>Bacillales</taxon>
        <taxon>Bacillaceae</taxon>
        <taxon>Thalassorhabdus</taxon>
    </lineage>
</organism>
<feature type="domain" description="HPr" evidence="1">
    <location>
        <begin position="22"/>
        <end position="82"/>
    </location>
</feature>
<dbReference type="SUPFAM" id="SSF55594">
    <property type="entry name" value="HPr-like"/>
    <property type="match status" value="1"/>
</dbReference>
<evidence type="ECO:0000259" key="1">
    <source>
        <dbReference type="Pfam" id="PF00381"/>
    </source>
</evidence>
<dbReference type="RefSeq" id="WP_385940287.1">
    <property type="nucleotide sequence ID" value="NZ_JBHSOZ010000003.1"/>
</dbReference>
<dbReference type="InterPro" id="IPR035895">
    <property type="entry name" value="HPr-like_sf"/>
</dbReference>
<accession>A0ABW0YKP8</accession>
<dbReference type="Gene3D" id="3.30.1340.10">
    <property type="entry name" value="HPr-like"/>
    <property type="match status" value="1"/>
</dbReference>